<dbReference type="PANTHER" id="PTHR23023">
    <property type="entry name" value="DIMETHYLANILINE MONOOXYGENASE"/>
    <property type="match status" value="1"/>
</dbReference>
<dbReference type="SUPFAM" id="SSF51905">
    <property type="entry name" value="FAD/NAD(P)-binding domain"/>
    <property type="match status" value="1"/>
</dbReference>
<protein>
    <recommendedName>
        <fullName evidence="5">Flavin-containing monooxygenase</fullName>
    </recommendedName>
</protein>
<proteinExistence type="predicted"/>
<name>A0A0A8YC75_ARUDO</name>
<dbReference type="InterPro" id="IPR050346">
    <property type="entry name" value="FMO-like"/>
</dbReference>
<evidence type="ECO:0000256" key="3">
    <source>
        <dbReference type="ARBA" id="ARBA00023002"/>
    </source>
</evidence>
<reference evidence="4" key="1">
    <citation type="submission" date="2014-09" db="EMBL/GenBank/DDBJ databases">
        <authorList>
            <person name="Magalhaes I.L.F."/>
            <person name="Oliveira U."/>
            <person name="Santos F.R."/>
            <person name="Vidigal T.H.D.A."/>
            <person name="Brescovit A.D."/>
            <person name="Santos A.J."/>
        </authorList>
    </citation>
    <scope>NUCLEOTIDE SEQUENCE</scope>
    <source>
        <tissue evidence="4">Shoot tissue taken approximately 20 cm above the soil surface</tissue>
    </source>
</reference>
<evidence type="ECO:0000256" key="2">
    <source>
        <dbReference type="ARBA" id="ARBA00022827"/>
    </source>
</evidence>
<dbReference type="Gene3D" id="3.50.50.60">
    <property type="entry name" value="FAD/NAD(P)-binding domain"/>
    <property type="match status" value="1"/>
</dbReference>
<dbReference type="AlphaFoldDB" id="A0A0A8YC75"/>
<sequence>MTIPLYRHCIHPRIPQLAVLGYGDSFSTMFTSEMMSKWLICLLEGSFQLPTIEEMEKDVLKWMGCTKMYKRKPLHWTCIKATNIWYNDQLCIDMGHNPKRKNISC</sequence>
<reference evidence="4" key="2">
    <citation type="journal article" date="2015" name="Data Brief">
        <title>Shoot transcriptome of the giant reed, Arundo donax.</title>
        <authorList>
            <person name="Barrero R.A."/>
            <person name="Guerrero F.D."/>
            <person name="Moolhuijzen P."/>
            <person name="Goolsby J.A."/>
            <person name="Tidwell J."/>
            <person name="Bellgard S.E."/>
            <person name="Bellgard M.I."/>
        </authorList>
    </citation>
    <scope>NUCLEOTIDE SEQUENCE</scope>
    <source>
        <tissue evidence="4">Shoot tissue taken approximately 20 cm above the soil surface</tissue>
    </source>
</reference>
<evidence type="ECO:0000256" key="1">
    <source>
        <dbReference type="ARBA" id="ARBA00022630"/>
    </source>
</evidence>
<dbReference type="EMBL" id="GBRH01274321">
    <property type="protein sequence ID" value="JAD23574.1"/>
    <property type="molecule type" value="Transcribed_RNA"/>
</dbReference>
<keyword evidence="1" id="KW-0285">Flavoprotein</keyword>
<accession>A0A0A8YC75</accession>
<keyword evidence="3" id="KW-0560">Oxidoreductase</keyword>
<dbReference type="InterPro" id="IPR036188">
    <property type="entry name" value="FAD/NAD-bd_sf"/>
</dbReference>
<keyword evidence="2" id="KW-0274">FAD</keyword>
<evidence type="ECO:0008006" key="5">
    <source>
        <dbReference type="Google" id="ProtNLM"/>
    </source>
</evidence>
<dbReference type="GO" id="GO:0016491">
    <property type="term" value="F:oxidoreductase activity"/>
    <property type="evidence" value="ECO:0007669"/>
    <property type="project" value="UniProtKB-KW"/>
</dbReference>
<organism evidence="4">
    <name type="scientific">Arundo donax</name>
    <name type="common">Giant reed</name>
    <name type="synonym">Donax arundinaceus</name>
    <dbReference type="NCBI Taxonomy" id="35708"/>
    <lineage>
        <taxon>Eukaryota</taxon>
        <taxon>Viridiplantae</taxon>
        <taxon>Streptophyta</taxon>
        <taxon>Embryophyta</taxon>
        <taxon>Tracheophyta</taxon>
        <taxon>Spermatophyta</taxon>
        <taxon>Magnoliopsida</taxon>
        <taxon>Liliopsida</taxon>
        <taxon>Poales</taxon>
        <taxon>Poaceae</taxon>
        <taxon>PACMAD clade</taxon>
        <taxon>Arundinoideae</taxon>
        <taxon>Arundineae</taxon>
        <taxon>Arundo</taxon>
    </lineage>
</organism>
<evidence type="ECO:0000313" key="4">
    <source>
        <dbReference type="EMBL" id="JAD23574.1"/>
    </source>
</evidence>